<evidence type="ECO:0000256" key="5">
    <source>
        <dbReference type="SAM" id="SignalP"/>
    </source>
</evidence>
<dbReference type="InterPro" id="IPR036554">
    <property type="entry name" value="GHMP_kinase_C_sf"/>
</dbReference>
<accession>A0A0G4I1X2</accession>
<reference evidence="7" key="1">
    <citation type="submission" date="2014-11" db="EMBL/GenBank/DDBJ databases">
        <authorList>
            <person name="Otto D Thomas"/>
            <person name="Naeem Raeece"/>
        </authorList>
    </citation>
    <scope>NUCLEOTIDE SEQUENCE</scope>
</reference>
<gene>
    <name evidence="7" type="ORF">Cvel_10215</name>
</gene>
<keyword evidence="2" id="KW-0547">Nucleotide-binding</keyword>
<dbReference type="Gene3D" id="3.30.230.10">
    <property type="match status" value="1"/>
</dbReference>
<dbReference type="GO" id="GO:0050515">
    <property type="term" value="F:4-(cytidine 5'-diphospho)-2-C-methyl-D-erythritol kinase activity"/>
    <property type="evidence" value="ECO:0007669"/>
    <property type="project" value="InterPro"/>
</dbReference>
<evidence type="ECO:0000256" key="3">
    <source>
        <dbReference type="ARBA" id="ARBA00022777"/>
    </source>
</evidence>
<feature type="signal peptide" evidence="5">
    <location>
        <begin position="1"/>
        <end position="18"/>
    </location>
</feature>
<evidence type="ECO:0000256" key="1">
    <source>
        <dbReference type="ARBA" id="ARBA00022679"/>
    </source>
</evidence>
<dbReference type="SUPFAM" id="SSF54211">
    <property type="entry name" value="Ribosomal protein S5 domain 2-like"/>
    <property type="match status" value="1"/>
</dbReference>
<feature type="chain" id="PRO_5005192638" description="GHMP kinase N-terminal domain-containing protein" evidence="5">
    <location>
        <begin position="19"/>
        <end position="374"/>
    </location>
</feature>
<evidence type="ECO:0000259" key="6">
    <source>
        <dbReference type="Pfam" id="PF00288"/>
    </source>
</evidence>
<proteinExistence type="inferred from homology"/>
<dbReference type="InterPro" id="IPR004424">
    <property type="entry name" value="IspE"/>
</dbReference>
<organism evidence="7">
    <name type="scientific">Chromera velia CCMP2878</name>
    <dbReference type="NCBI Taxonomy" id="1169474"/>
    <lineage>
        <taxon>Eukaryota</taxon>
        <taxon>Sar</taxon>
        <taxon>Alveolata</taxon>
        <taxon>Colpodellida</taxon>
        <taxon>Chromeraceae</taxon>
        <taxon>Chromera</taxon>
    </lineage>
</organism>
<sequence length="374" mass="40027">MPVSLVFLAFGLATAVTASSNAPTQAPAFLSHLQRSTAACGVRGRARRRTTCRLAETEGETLTLFSPSKVNLFLRILRRRPDNYHDLASLFQTISLGDSLSFSALPTGASADVLTCTDSSVPTDGSNLVVKAFDLFRRKSGKNKFFRCHIDKKVPNQAGLGGGSGNAATALFAAARLTASGDGAVSQEDLLKWSADIGSDITFFLSGGTAYCTGRGEIVEPLAALPHAPPCLYVVKPDEGLSTPLVYKSLDLSALSPEDPDGLLRCFCAETADRWRLVNDLEPPALKNLPSLKTLKGEMGELYGVQEGKGLENTVMMSGSGTAVFSLGEPVGGKEAFKKFVADRPTLRAWRCTFVNRPGNSPEQWFEETTVEPL</sequence>
<dbReference type="InterPro" id="IPR006204">
    <property type="entry name" value="GHMP_kinase_N_dom"/>
</dbReference>
<keyword evidence="1" id="KW-0808">Transferase</keyword>
<name>A0A0G4I1X2_9ALVE</name>
<evidence type="ECO:0000256" key="4">
    <source>
        <dbReference type="ARBA" id="ARBA00022840"/>
    </source>
</evidence>
<keyword evidence="5" id="KW-0732">Signal</keyword>
<keyword evidence="3" id="KW-0418">Kinase</keyword>
<dbReference type="AlphaFoldDB" id="A0A0G4I1X2"/>
<evidence type="ECO:0000313" key="7">
    <source>
        <dbReference type="EMBL" id="CEM50850.1"/>
    </source>
</evidence>
<evidence type="ECO:0000256" key="2">
    <source>
        <dbReference type="ARBA" id="ARBA00022741"/>
    </source>
</evidence>
<protein>
    <recommendedName>
        <fullName evidence="6">GHMP kinase N-terminal domain-containing protein</fullName>
    </recommendedName>
</protein>
<dbReference type="PANTHER" id="PTHR43527">
    <property type="entry name" value="4-DIPHOSPHOCYTIDYL-2-C-METHYL-D-ERYTHRITOL KINASE, CHLOROPLASTIC"/>
    <property type="match status" value="1"/>
</dbReference>
<dbReference type="Pfam" id="PF00288">
    <property type="entry name" value="GHMP_kinases_N"/>
    <property type="match status" value="1"/>
</dbReference>
<dbReference type="GO" id="GO:0005524">
    <property type="term" value="F:ATP binding"/>
    <property type="evidence" value="ECO:0007669"/>
    <property type="project" value="UniProtKB-KW"/>
</dbReference>
<dbReference type="PhylomeDB" id="A0A0G4I1X2"/>
<dbReference type="InterPro" id="IPR020568">
    <property type="entry name" value="Ribosomal_Su5_D2-typ_SF"/>
</dbReference>
<dbReference type="VEuPathDB" id="CryptoDB:Cvel_10215"/>
<dbReference type="PANTHER" id="PTHR43527:SF2">
    <property type="entry name" value="4-DIPHOSPHOCYTIDYL-2-C-METHYL-D-ERYTHRITOL KINASE, CHLOROPLASTIC"/>
    <property type="match status" value="1"/>
</dbReference>
<dbReference type="Gene3D" id="3.30.70.890">
    <property type="entry name" value="GHMP kinase, C-terminal domain"/>
    <property type="match status" value="1"/>
</dbReference>
<keyword evidence="4" id="KW-0067">ATP-binding</keyword>
<dbReference type="HAMAP" id="MF_00061">
    <property type="entry name" value="IspE"/>
    <property type="match status" value="1"/>
</dbReference>
<feature type="domain" description="GHMP kinase N-terminal" evidence="6">
    <location>
        <begin position="127"/>
        <end position="208"/>
    </location>
</feature>
<dbReference type="NCBIfam" id="TIGR00154">
    <property type="entry name" value="ispE"/>
    <property type="match status" value="1"/>
</dbReference>
<dbReference type="SUPFAM" id="SSF55060">
    <property type="entry name" value="GHMP Kinase, C-terminal domain"/>
    <property type="match status" value="1"/>
</dbReference>
<dbReference type="GO" id="GO:0016114">
    <property type="term" value="P:terpenoid biosynthetic process"/>
    <property type="evidence" value="ECO:0007669"/>
    <property type="project" value="InterPro"/>
</dbReference>
<dbReference type="InterPro" id="IPR014721">
    <property type="entry name" value="Ribsml_uS5_D2-typ_fold_subgr"/>
</dbReference>
<dbReference type="EMBL" id="CDMZ01004770">
    <property type="protein sequence ID" value="CEM50850.1"/>
    <property type="molecule type" value="Genomic_DNA"/>
</dbReference>